<keyword evidence="4" id="KW-1185">Reference proteome</keyword>
<dbReference type="InterPro" id="IPR008889">
    <property type="entry name" value="VQ"/>
</dbReference>
<dbReference type="EMBL" id="BAABME010015498">
    <property type="protein sequence ID" value="GAA0141506.1"/>
    <property type="molecule type" value="Genomic_DNA"/>
</dbReference>
<accession>A0AAV3NRP4</accession>
<dbReference type="Proteomes" id="UP001454036">
    <property type="component" value="Unassembled WGS sequence"/>
</dbReference>
<dbReference type="AlphaFoldDB" id="A0AAV3NRP4"/>
<feature type="compositionally biased region" description="Low complexity" evidence="1">
    <location>
        <begin position="1"/>
        <end position="25"/>
    </location>
</feature>
<evidence type="ECO:0000259" key="2">
    <source>
        <dbReference type="Pfam" id="PF05678"/>
    </source>
</evidence>
<evidence type="ECO:0000313" key="4">
    <source>
        <dbReference type="Proteomes" id="UP001454036"/>
    </source>
</evidence>
<feature type="region of interest" description="Disordered" evidence="1">
    <location>
        <begin position="1"/>
        <end position="30"/>
    </location>
</feature>
<dbReference type="PANTHER" id="PTHR34794">
    <property type="entry name" value="EXPRESSED PROTEIN"/>
    <property type="match status" value="1"/>
</dbReference>
<comment type="caution">
    <text evidence="3">The sequence shown here is derived from an EMBL/GenBank/DDBJ whole genome shotgun (WGS) entry which is preliminary data.</text>
</comment>
<proteinExistence type="predicted"/>
<evidence type="ECO:0000313" key="3">
    <source>
        <dbReference type="EMBL" id="GAA0141506.1"/>
    </source>
</evidence>
<name>A0AAV3NRP4_LITER</name>
<organism evidence="3 4">
    <name type="scientific">Lithospermum erythrorhizon</name>
    <name type="common">Purple gromwell</name>
    <name type="synonym">Lithospermum officinale var. erythrorhizon</name>
    <dbReference type="NCBI Taxonomy" id="34254"/>
    <lineage>
        <taxon>Eukaryota</taxon>
        <taxon>Viridiplantae</taxon>
        <taxon>Streptophyta</taxon>
        <taxon>Embryophyta</taxon>
        <taxon>Tracheophyta</taxon>
        <taxon>Spermatophyta</taxon>
        <taxon>Magnoliopsida</taxon>
        <taxon>eudicotyledons</taxon>
        <taxon>Gunneridae</taxon>
        <taxon>Pentapetalae</taxon>
        <taxon>asterids</taxon>
        <taxon>lamiids</taxon>
        <taxon>Boraginales</taxon>
        <taxon>Boraginaceae</taxon>
        <taxon>Boraginoideae</taxon>
        <taxon>Lithospermeae</taxon>
        <taxon>Lithospermum</taxon>
    </lineage>
</organism>
<dbReference type="PANTHER" id="PTHR34794:SF1">
    <property type="entry name" value="OS10G0101800 PROTEIN"/>
    <property type="match status" value="1"/>
</dbReference>
<dbReference type="Pfam" id="PF05678">
    <property type="entry name" value="VQ"/>
    <property type="match status" value="1"/>
</dbReference>
<gene>
    <name evidence="3" type="ORF">LIER_35406</name>
</gene>
<reference evidence="3 4" key="1">
    <citation type="submission" date="2024-01" db="EMBL/GenBank/DDBJ databases">
        <title>The complete chloroplast genome sequence of Lithospermum erythrorhizon: insights into the phylogenetic relationship among Boraginaceae species and the maternal lineages of purple gromwells.</title>
        <authorList>
            <person name="Okada T."/>
            <person name="Watanabe K."/>
        </authorList>
    </citation>
    <scope>NUCLEOTIDE SEQUENCE [LARGE SCALE GENOMIC DNA]</scope>
</reference>
<evidence type="ECO:0000256" key="1">
    <source>
        <dbReference type="SAM" id="MobiDB-lite"/>
    </source>
</evidence>
<sequence length="198" mass="21553">MEVNSTPSSSFSSSSDSTTKISSKSFLQPSRVIQKKSSTVTKIMKHHIAPLPKLPPKIYKVEPKDFKKVVQELTGPQPEGDQPIRRLKDLAPPPLNLSPIVPSPAETIFISDDENDTELMGQVEFDSEIDEYFKNLETLIKISPKLMTPSCGSTSLGGLLSPLVTPAFRLSPASLSWCSLFLSPGTLSTLDQSILLGP</sequence>
<protein>
    <recommendedName>
        <fullName evidence="2">VQ domain-containing protein</fullName>
    </recommendedName>
</protein>
<feature type="domain" description="VQ" evidence="2">
    <location>
        <begin position="54"/>
        <end position="77"/>
    </location>
</feature>
<dbReference type="InterPro" id="IPR039610">
    <property type="entry name" value="VQ29"/>
</dbReference>